<gene>
    <name evidence="1" type="ordered locus">BpOF4_21209</name>
</gene>
<evidence type="ECO:0000313" key="2">
    <source>
        <dbReference type="Proteomes" id="UP000001544"/>
    </source>
</evidence>
<dbReference type="HOGENOM" id="CLU_893264_0_0_9"/>
<proteinExistence type="predicted"/>
<dbReference type="KEGG" id="bpf:BpOF4_21209"/>
<name>D3G1L1_ALKPO</name>
<accession>D3G1L1</accession>
<organism evidence="1 2">
    <name type="scientific">Alkalihalophilus pseudofirmus (strain ATCC BAA-2126 / JCM 17055 / OF4)</name>
    <name type="common">Bacillus pseudofirmus</name>
    <dbReference type="NCBI Taxonomy" id="398511"/>
    <lineage>
        <taxon>Bacteria</taxon>
        <taxon>Bacillati</taxon>
        <taxon>Bacillota</taxon>
        <taxon>Bacilli</taxon>
        <taxon>Bacillales</taxon>
        <taxon>Bacillaceae</taxon>
        <taxon>Alkalihalophilus</taxon>
    </lineage>
</organism>
<evidence type="ECO:0008006" key="3">
    <source>
        <dbReference type="Google" id="ProtNLM"/>
    </source>
</evidence>
<evidence type="ECO:0000313" key="1">
    <source>
        <dbReference type="EMBL" id="ADC52237.1"/>
    </source>
</evidence>
<keyword evidence="1" id="KW-0614">Plasmid</keyword>
<dbReference type="Proteomes" id="UP000001544">
    <property type="component" value="Plasmid pBpOF4-01"/>
</dbReference>
<dbReference type="EMBL" id="CP001879">
    <property type="protein sequence ID" value="ADC52237.1"/>
    <property type="molecule type" value="Genomic_DNA"/>
</dbReference>
<dbReference type="RefSeq" id="WP_012961146.1">
    <property type="nucleotide sequence ID" value="NC_013792.1"/>
</dbReference>
<protein>
    <recommendedName>
        <fullName evidence="3">Helix-turn-helix domain-containing protein</fullName>
    </recommendedName>
</protein>
<sequence>MNGKEAMKRLKISRTKLYFYIQNGELIPENPHTFRMEGEYRIPDEQVEALYEKLYPGGITTKEAAAYIGCKPAVIYQAIKNQKLTTHKAEGNYYIEEDEKLEMFKETYRQKLGVEKKTSHYNKQNRTYLFQSYVHRLNGELARIMSIKGDEGYALDAYGERISVTQLLLNYYPCSPYHLGKSTTRKGKVTFRFVKPTHIRSLTYTFIETLVVIVGLKQVRIEEIGTEIEVTCKPFIFRQGEENHDLAELAKRSLVSGKVVQQNNEFAFFSTDKEISLSIDEDQYEALRIKAATWGMTVEEYIVRNLNLIER</sequence>
<reference evidence="1 2" key="1">
    <citation type="journal article" date="2011" name="Environ. Microbiol.">
        <title>Genome of alkaliphilic Bacillus pseudofirmus OF4 reveals adaptations that support the ability to grow in an external pH range from 7.5 to 11.4.</title>
        <authorList>
            <person name="Janto B."/>
            <person name="Ahmed A."/>
            <person name="Ito M."/>
            <person name="Liu J."/>
            <person name="Hicks D.B."/>
            <person name="Pagni S."/>
            <person name="Fackelmayer O.J."/>
            <person name="Smith T.A."/>
            <person name="Earl J."/>
            <person name="Elbourne L.D."/>
            <person name="Hassan K."/>
            <person name="Paulsen I.T."/>
            <person name="Kolsto A.B."/>
            <person name="Tourasse N.J."/>
            <person name="Ehrlich G.D."/>
            <person name="Boissy R."/>
            <person name="Ivey D.M."/>
            <person name="Li G."/>
            <person name="Xue Y."/>
            <person name="Ma Y."/>
            <person name="Hu F.Z."/>
            <person name="Krulwich T.A."/>
        </authorList>
    </citation>
    <scope>NUCLEOTIDE SEQUENCE [LARGE SCALE GENOMIC DNA]</scope>
    <source>
        <strain evidence="2">ATCC BAA-2126 / JCM 17055 / OF4</strain>
    </source>
</reference>
<keyword evidence="2" id="KW-1185">Reference proteome</keyword>
<geneLocation type="plasmid" evidence="1 2">
    <name>pBpOF4-01</name>
</geneLocation>
<dbReference type="AlphaFoldDB" id="D3G1L1"/>
<dbReference type="eggNOG" id="ENOG5033Y12">
    <property type="taxonomic scope" value="Bacteria"/>
</dbReference>